<dbReference type="CDD" id="cd03225">
    <property type="entry name" value="ABC_cobalt_CbiO_domain1"/>
    <property type="match status" value="1"/>
</dbReference>
<proteinExistence type="inferred from homology"/>
<dbReference type="NCBIfam" id="TIGR04520">
    <property type="entry name" value="ECF_ATPase_1"/>
    <property type="match status" value="1"/>
</dbReference>
<comment type="subcellular location">
    <subcellularLocation>
        <location evidence="1">Cell membrane</location>
        <topology evidence="1">Peripheral membrane protein</topology>
    </subcellularLocation>
</comment>
<dbReference type="InterPro" id="IPR030947">
    <property type="entry name" value="EcfA_1"/>
</dbReference>
<dbReference type="Gene3D" id="3.40.50.300">
    <property type="entry name" value="P-loop containing nucleotide triphosphate hydrolases"/>
    <property type="match status" value="1"/>
</dbReference>
<dbReference type="NCBIfam" id="NF010167">
    <property type="entry name" value="PRK13648.1"/>
    <property type="match status" value="1"/>
</dbReference>
<evidence type="ECO:0000256" key="3">
    <source>
        <dbReference type="ARBA" id="ARBA00022448"/>
    </source>
</evidence>
<evidence type="ECO:0000313" key="11">
    <source>
        <dbReference type="Proteomes" id="UP000831947"/>
    </source>
</evidence>
<dbReference type="InterPro" id="IPR015856">
    <property type="entry name" value="ABC_transpr_CbiO/EcfA_su"/>
</dbReference>
<dbReference type="InterPro" id="IPR027417">
    <property type="entry name" value="P-loop_NTPase"/>
</dbReference>
<evidence type="ECO:0000256" key="7">
    <source>
        <dbReference type="ARBA" id="ARBA00022967"/>
    </source>
</evidence>
<dbReference type="SUPFAM" id="SSF52540">
    <property type="entry name" value="P-loop containing nucleoside triphosphate hydrolases"/>
    <property type="match status" value="1"/>
</dbReference>
<feature type="domain" description="ABC transporter" evidence="9">
    <location>
        <begin position="5"/>
        <end position="239"/>
    </location>
</feature>
<dbReference type="RefSeq" id="WP_249513158.1">
    <property type="nucleotide sequence ID" value="NZ_CP093365.1"/>
</dbReference>
<evidence type="ECO:0000256" key="2">
    <source>
        <dbReference type="ARBA" id="ARBA00005417"/>
    </source>
</evidence>
<accession>A0ABY4PDW6</accession>
<keyword evidence="11" id="KW-1185">Reference proteome</keyword>
<evidence type="ECO:0000256" key="1">
    <source>
        <dbReference type="ARBA" id="ARBA00004202"/>
    </source>
</evidence>
<keyword evidence="8" id="KW-0472">Membrane</keyword>
<keyword evidence="4" id="KW-1003">Cell membrane</keyword>
<dbReference type="InterPro" id="IPR003593">
    <property type="entry name" value="AAA+_ATPase"/>
</dbReference>
<dbReference type="PANTHER" id="PTHR43553:SF24">
    <property type="entry name" value="ENERGY-COUPLING FACTOR TRANSPORTER ATP-BINDING PROTEIN ECFA1"/>
    <property type="match status" value="1"/>
</dbReference>
<evidence type="ECO:0000256" key="8">
    <source>
        <dbReference type="ARBA" id="ARBA00023136"/>
    </source>
</evidence>
<dbReference type="PROSITE" id="PS00211">
    <property type="entry name" value="ABC_TRANSPORTER_1"/>
    <property type="match status" value="1"/>
</dbReference>
<dbReference type="Pfam" id="PF00005">
    <property type="entry name" value="ABC_tran"/>
    <property type="match status" value="1"/>
</dbReference>
<dbReference type="InterPro" id="IPR003439">
    <property type="entry name" value="ABC_transporter-like_ATP-bd"/>
</dbReference>
<sequence length="278" mass="30856">MKTLIDLKNVTYTYDEMKVPALSDINLRILAHTWVAVVGVNGSGKSTLARLLNGLLTADSGDIIIDGMALTADSVWDIRKKVGIIFQNPDHQFVGATVEDDVAFGLENLGIPRDQMVELVNWALEQVNMLEFAHKAPQTLSGGQKQRVAIAGVIATRPQIIIMDESTSMLDPQGRQDIMKIMQYLQSELGITILSITHDMTEVIHADQVVVLKEGQIIQSGSVEQIFANPKELAKLGLNPPFTQQVQLELIKQGIDIDSKYLSEQEMVDELWQLYSKM</sequence>
<evidence type="ECO:0000256" key="4">
    <source>
        <dbReference type="ARBA" id="ARBA00022475"/>
    </source>
</evidence>
<protein>
    <submittedName>
        <fullName evidence="10">Energy-coupling factor transporter ATPase</fullName>
    </submittedName>
</protein>
<evidence type="ECO:0000259" key="9">
    <source>
        <dbReference type="PROSITE" id="PS50893"/>
    </source>
</evidence>
<gene>
    <name evidence="10" type="ORF">MOO47_01945</name>
</gene>
<keyword evidence="6" id="KW-0067">ATP-binding</keyword>
<keyword evidence="3" id="KW-0813">Transport</keyword>
<name>A0ABY4PDW6_9LACO</name>
<dbReference type="SMART" id="SM00382">
    <property type="entry name" value="AAA"/>
    <property type="match status" value="1"/>
</dbReference>
<keyword evidence="7" id="KW-1278">Translocase</keyword>
<dbReference type="InterPro" id="IPR050095">
    <property type="entry name" value="ECF_ABC_transporter_ATP-bd"/>
</dbReference>
<dbReference type="PANTHER" id="PTHR43553">
    <property type="entry name" value="HEAVY METAL TRANSPORTER"/>
    <property type="match status" value="1"/>
</dbReference>
<organism evidence="10 11">
    <name type="scientific">Bombilactobacillus thymidiniphilus</name>
    <dbReference type="NCBI Taxonomy" id="2923363"/>
    <lineage>
        <taxon>Bacteria</taxon>
        <taxon>Bacillati</taxon>
        <taxon>Bacillota</taxon>
        <taxon>Bacilli</taxon>
        <taxon>Lactobacillales</taxon>
        <taxon>Lactobacillaceae</taxon>
        <taxon>Bombilactobacillus</taxon>
    </lineage>
</organism>
<evidence type="ECO:0000313" key="10">
    <source>
        <dbReference type="EMBL" id="UQS83973.1"/>
    </source>
</evidence>
<keyword evidence="5" id="KW-0547">Nucleotide-binding</keyword>
<comment type="similarity">
    <text evidence="2">Belongs to the ABC transporter superfamily.</text>
</comment>
<reference evidence="10 11" key="1">
    <citation type="journal article" date="2022" name="Int. J. Syst. Evol. Microbiol.">
        <title>Apilactobacillus apisilvae sp. nov., Nicolia spurrieriana gen. nov. sp. nov., Bombilactobacillus folatiphilus sp. nov. and Bombilactobacillus thymidiniphilus sp. nov., four new lactic acid bacterial isolates from stingless bees Tetragonula carbonaria and Austroplebeia australis.</title>
        <authorList>
            <person name="Oliphant S.A."/>
            <person name="Watson-Haigh N.S."/>
            <person name="Sumby K.M."/>
            <person name="Gardner J."/>
            <person name="Groom S."/>
            <person name="Jiranek V."/>
        </authorList>
    </citation>
    <scope>NUCLEOTIDE SEQUENCE [LARGE SCALE GENOMIC DNA]</scope>
    <source>
        <strain evidence="10 11">SG4_A1</strain>
    </source>
</reference>
<evidence type="ECO:0000256" key="6">
    <source>
        <dbReference type="ARBA" id="ARBA00022840"/>
    </source>
</evidence>
<evidence type="ECO:0000256" key="5">
    <source>
        <dbReference type="ARBA" id="ARBA00022741"/>
    </source>
</evidence>
<dbReference type="InterPro" id="IPR017871">
    <property type="entry name" value="ABC_transporter-like_CS"/>
</dbReference>
<dbReference type="EMBL" id="CP093365">
    <property type="protein sequence ID" value="UQS83973.1"/>
    <property type="molecule type" value="Genomic_DNA"/>
</dbReference>
<dbReference type="PROSITE" id="PS50893">
    <property type="entry name" value="ABC_TRANSPORTER_2"/>
    <property type="match status" value="1"/>
</dbReference>
<dbReference type="Proteomes" id="UP000831947">
    <property type="component" value="Chromosome"/>
</dbReference>